<dbReference type="InterPro" id="IPR002201">
    <property type="entry name" value="Glyco_trans_9"/>
</dbReference>
<dbReference type="eggNOG" id="COG0859">
    <property type="taxonomic scope" value="Bacteria"/>
</dbReference>
<dbReference type="GO" id="GO:0005829">
    <property type="term" value="C:cytosol"/>
    <property type="evidence" value="ECO:0007669"/>
    <property type="project" value="TreeGrafter"/>
</dbReference>
<sequence>MSTSAVALLRQAYPQAKVTMMVRPAAADIVRNNPVIDDIIVYDYTSKYNTFWDMLNFIRNIRQRKFDLSVSFDRKLRPALIALLAGIPIRVGPDRIFDDKPSYVTRLFTHTVHIPHDIINTHQSENYQAIVRGFFGVEGLARPVMGRYTDKNINNADSLINLLPRKKYRIALCVKGTFKLKNWPQDYFAQLVDELAARYDAAFFIIGAHEDREYADEIINRTKTFVANFCGRTTLLDLAALLTKADLFITVDTGAMHIASAIGIPLVAIFGCTSPNRWRPLNNKSAIHYASLPCSPCAVSENECQTKECLTRIRVEDVLQSAANLLESRANSEGEGRSKLEHCDNA</sequence>
<dbReference type="AlphaFoldDB" id="A1HRG4"/>
<keyword evidence="2 3" id="KW-0808">Transferase</keyword>
<evidence type="ECO:0000256" key="2">
    <source>
        <dbReference type="ARBA" id="ARBA00022679"/>
    </source>
</evidence>
<accession>A1HRG4</accession>
<keyword evidence="1" id="KW-0328">Glycosyltransferase</keyword>
<dbReference type="SUPFAM" id="SSF53756">
    <property type="entry name" value="UDP-Glycosyltransferase/glycogen phosphorylase"/>
    <property type="match status" value="1"/>
</dbReference>
<reference evidence="3 4" key="2">
    <citation type="submission" date="2007-01" db="EMBL/GenBank/DDBJ databases">
        <title>Sequencing of the draft genome and assembly of Thermosinus carboxydivorans Nor1.</title>
        <authorList>
            <consortium name="US DOE Joint Genome Institute (JGI-PGF)"/>
            <person name="Copeland A."/>
            <person name="Lucas S."/>
            <person name="Lapidus A."/>
            <person name="Barry K."/>
            <person name="Glavina del Rio T."/>
            <person name="Dalin E."/>
            <person name="Tice H."/>
            <person name="Bruce D."/>
            <person name="Pitluck S."/>
            <person name="Richardson P."/>
        </authorList>
    </citation>
    <scope>NUCLEOTIDE SEQUENCE [LARGE SCALE GENOMIC DNA]</scope>
    <source>
        <strain evidence="3 4">Nor1</strain>
    </source>
</reference>
<dbReference type="Proteomes" id="UP000005139">
    <property type="component" value="Unassembled WGS sequence"/>
</dbReference>
<proteinExistence type="predicted"/>
<reference evidence="3 4" key="1">
    <citation type="submission" date="2007-01" db="EMBL/GenBank/DDBJ databases">
        <title>Annotation of the draft genome assembly of Thermosinus carboxydivorans Nor1.</title>
        <authorList>
            <consortium name="US DOE Joint Genome Institute (JGI-ORNL)"/>
            <person name="Larimer F."/>
            <person name="Land M."/>
            <person name="Hauser L."/>
        </authorList>
    </citation>
    <scope>NUCLEOTIDE SEQUENCE [LARGE SCALE GENOMIC DNA]</scope>
    <source>
        <strain evidence="3 4">Nor1</strain>
    </source>
</reference>
<comment type="caution">
    <text evidence="3">The sequence shown here is derived from an EMBL/GenBank/DDBJ whole genome shotgun (WGS) entry which is preliminary data.</text>
</comment>
<dbReference type="PANTHER" id="PTHR30160">
    <property type="entry name" value="TETRAACYLDISACCHARIDE 4'-KINASE-RELATED"/>
    <property type="match status" value="1"/>
</dbReference>
<dbReference type="EMBL" id="AAWL01000011">
    <property type="protein sequence ID" value="EAX47296.1"/>
    <property type="molecule type" value="Genomic_DNA"/>
</dbReference>
<protein>
    <submittedName>
        <fullName evidence="3">Glycosyl transferase, family 9</fullName>
    </submittedName>
</protein>
<evidence type="ECO:0000256" key="1">
    <source>
        <dbReference type="ARBA" id="ARBA00022676"/>
    </source>
</evidence>
<gene>
    <name evidence="3" type="ORF">TcarDRAFT_1314</name>
</gene>
<keyword evidence="4" id="KW-1185">Reference proteome</keyword>
<evidence type="ECO:0000313" key="4">
    <source>
        <dbReference type="Proteomes" id="UP000005139"/>
    </source>
</evidence>
<name>A1HRG4_9FIRM</name>
<organism evidence="3 4">
    <name type="scientific">Thermosinus carboxydivorans Nor1</name>
    <dbReference type="NCBI Taxonomy" id="401526"/>
    <lineage>
        <taxon>Bacteria</taxon>
        <taxon>Bacillati</taxon>
        <taxon>Bacillota</taxon>
        <taxon>Negativicutes</taxon>
        <taxon>Selenomonadales</taxon>
        <taxon>Sporomusaceae</taxon>
        <taxon>Thermosinus</taxon>
    </lineage>
</organism>
<dbReference type="InterPro" id="IPR051199">
    <property type="entry name" value="LPS_LOS_Heptosyltrfase"/>
</dbReference>
<dbReference type="GO" id="GO:0009244">
    <property type="term" value="P:lipopolysaccharide core region biosynthetic process"/>
    <property type="evidence" value="ECO:0007669"/>
    <property type="project" value="TreeGrafter"/>
</dbReference>
<dbReference type="Pfam" id="PF01075">
    <property type="entry name" value="Glyco_transf_9"/>
    <property type="match status" value="1"/>
</dbReference>
<dbReference type="GO" id="GO:0008713">
    <property type="term" value="F:ADP-heptose-lipopolysaccharide heptosyltransferase activity"/>
    <property type="evidence" value="ECO:0007669"/>
    <property type="project" value="TreeGrafter"/>
</dbReference>
<dbReference type="CDD" id="cd03789">
    <property type="entry name" value="GT9_LPS_heptosyltransferase"/>
    <property type="match status" value="1"/>
</dbReference>
<evidence type="ECO:0000313" key="3">
    <source>
        <dbReference type="EMBL" id="EAX47296.1"/>
    </source>
</evidence>
<dbReference type="Gene3D" id="3.40.50.2000">
    <property type="entry name" value="Glycogen Phosphorylase B"/>
    <property type="match status" value="2"/>
</dbReference>